<sequence length="135" mass="14945">MFKEICTLIQALTGLTIGSSLQVGHRAQKAPDRCTLVGEAGGGETNFYCPDMANLNIQIITRAKTYFQARDDAWLAYFFLHGTSGWNMPNTGSGPDYLAMTVEAMTTPQYIGQDENGRFEFSTNYIFRCEEGSCS</sequence>
<reference evidence="1" key="1">
    <citation type="submission" date="2020-03" db="EMBL/GenBank/DDBJ databases">
        <title>The deep terrestrial virosphere.</title>
        <authorList>
            <person name="Holmfeldt K."/>
            <person name="Nilsson E."/>
            <person name="Simone D."/>
            <person name="Lopez-Fernandez M."/>
            <person name="Wu X."/>
            <person name="de Brujin I."/>
            <person name="Lundin D."/>
            <person name="Andersson A."/>
            <person name="Bertilsson S."/>
            <person name="Dopson M."/>
        </authorList>
    </citation>
    <scope>NUCLEOTIDE SEQUENCE</scope>
    <source>
        <strain evidence="1">MM171B00326</strain>
    </source>
</reference>
<protein>
    <recommendedName>
        <fullName evidence="2">Tail protein</fullName>
    </recommendedName>
</protein>
<dbReference type="EMBL" id="MT143881">
    <property type="protein sequence ID" value="QJB04375.1"/>
    <property type="molecule type" value="Genomic_DNA"/>
</dbReference>
<dbReference type="AlphaFoldDB" id="A0A6M3MFU0"/>
<dbReference type="Pfam" id="PF12691">
    <property type="entry name" value="Phage_tail_terminator_6"/>
    <property type="match status" value="1"/>
</dbReference>
<name>A0A6M3MFU0_9ZZZZ</name>
<evidence type="ECO:0008006" key="2">
    <source>
        <dbReference type="Google" id="ProtNLM"/>
    </source>
</evidence>
<evidence type="ECO:0000313" key="1">
    <source>
        <dbReference type="EMBL" id="QJB04375.1"/>
    </source>
</evidence>
<gene>
    <name evidence="1" type="ORF">MM171B00326_0010</name>
</gene>
<proteinExistence type="predicted"/>
<organism evidence="1">
    <name type="scientific">viral metagenome</name>
    <dbReference type="NCBI Taxonomy" id="1070528"/>
    <lineage>
        <taxon>unclassified sequences</taxon>
        <taxon>metagenomes</taxon>
        <taxon>organismal metagenomes</taxon>
    </lineage>
</organism>
<dbReference type="InterPro" id="IPR024411">
    <property type="entry name" value="Tail_terminator_phage"/>
</dbReference>
<accession>A0A6M3MFU0</accession>